<sequence>MSIKVKADVIKIIAAVVRDYDCSLSDILPLYKSVSKLYQVYSERNIRTEVSKVFLSLAERFEEFAKVAPIVDDLNAYSKKRIQEPDFERRLSAFSLVNRQEYPNLTLVEWMPIIYSALYFINDENDQSMRSSASYTLIRYVDCLNSKHTEQSAAEYVEFLKLVVLDNVRLGLRKKNELVQNEYISVFSHIVESAKYFHDLDDLKVLLYNGNEEADFFKNVNHPQVHRRQRAIKRLSEHGSELSGASISRYLLPMIEHYAFWTEEKLRNVAHETVNTISILMVHCTWNQYKAIFIRYIQIMNSAKAKGRDEQLRDAVLLVVALSTSLHQWASSAAEKPKDFPKQAEKLDEFVFNFIDYVLY</sequence>
<keyword evidence="2" id="KW-1185">Reference proteome</keyword>
<organism evidence="1 2">
    <name type="scientific">Ambrosiozyma monospora</name>
    <name type="common">Yeast</name>
    <name type="synonym">Endomycopsis monosporus</name>
    <dbReference type="NCBI Taxonomy" id="43982"/>
    <lineage>
        <taxon>Eukaryota</taxon>
        <taxon>Fungi</taxon>
        <taxon>Dikarya</taxon>
        <taxon>Ascomycota</taxon>
        <taxon>Saccharomycotina</taxon>
        <taxon>Pichiomycetes</taxon>
        <taxon>Pichiales</taxon>
        <taxon>Pichiaceae</taxon>
        <taxon>Ambrosiozyma</taxon>
    </lineage>
</organism>
<gene>
    <name evidence="1" type="ORF">Amon02_000994300</name>
</gene>
<dbReference type="EMBL" id="BSXS01009695">
    <property type="protein sequence ID" value="GME96278.1"/>
    <property type="molecule type" value="Genomic_DNA"/>
</dbReference>
<comment type="caution">
    <text evidence="1">The sequence shown here is derived from an EMBL/GenBank/DDBJ whole genome shotgun (WGS) entry which is preliminary data.</text>
</comment>
<protein>
    <submittedName>
        <fullName evidence="1">Unnamed protein product</fullName>
    </submittedName>
</protein>
<reference evidence="1" key="1">
    <citation type="submission" date="2023-04" db="EMBL/GenBank/DDBJ databases">
        <title>Ambrosiozyma monospora NBRC 10751.</title>
        <authorList>
            <person name="Ichikawa N."/>
            <person name="Sato H."/>
            <person name="Tonouchi N."/>
        </authorList>
    </citation>
    <scope>NUCLEOTIDE SEQUENCE</scope>
    <source>
        <strain evidence="1">NBRC 10751</strain>
    </source>
</reference>
<evidence type="ECO:0000313" key="1">
    <source>
        <dbReference type="EMBL" id="GME96278.1"/>
    </source>
</evidence>
<proteinExistence type="predicted"/>
<evidence type="ECO:0000313" key="2">
    <source>
        <dbReference type="Proteomes" id="UP001165064"/>
    </source>
</evidence>
<name>A0ACB5TWB1_AMBMO</name>
<dbReference type="Proteomes" id="UP001165064">
    <property type="component" value="Unassembled WGS sequence"/>
</dbReference>
<accession>A0ACB5TWB1</accession>